<keyword evidence="5 9" id="KW-0798">TonB box</keyword>
<dbReference type="Proteomes" id="UP000280066">
    <property type="component" value="Unassembled WGS sequence"/>
</dbReference>
<keyword evidence="12" id="KW-0675">Receptor</keyword>
<dbReference type="InterPro" id="IPR008969">
    <property type="entry name" value="CarboxyPept-like_regulatory"/>
</dbReference>
<evidence type="ECO:0000256" key="1">
    <source>
        <dbReference type="ARBA" id="ARBA00004571"/>
    </source>
</evidence>
<name>A0A3R9NMX4_9BACT</name>
<dbReference type="PROSITE" id="PS52016">
    <property type="entry name" value="TONB_DEPENDENT_REC_3"/>
    <property type="match status" value="1"/>
</dbReference>
<dbReference type="Pfam" id="PF07715">
    <property type="entry name" value="Plug"/>
    <property type="match status" value="1"/>
</dbReference>
<evidence type="ECO:0000256" key="8">
    <source>
        <dbReference type="PROSITE-ProRule" id="PRU01360"/>
    </source>
</evidence>
<accession>A0A3R9NMX4</accession>
<gene>
    <name evidence="12" type="ORF">EI290_02835</name>
</gene>
<dbReference type="SUPFAM" id="SSF49464">
    <property type="entry name" value="Carboxypeptidase regulatory domain-like"/>
    <property type="match status" value="1"/>
</dbReference>
<dbReference type="Pfam" id="PF00593">
    <property type="entry name" value="TonB_dep_Rec_b-barrel"/>
    <property type="match status" value="1"/>
</dbReference>
<comment type="similarity">
    <text evidence="8 9">Belongs to the TonB-dependent receptor family.</text>
</comment>
<dbReference type="SUPFAM" id="SSF56935">
    <property type="entry name" value="Porins"/>
    <property type="match status" value="1"/>
</dbReference>
<dbReference type="InterPro" id="IPR039426">
    <property type="entry name" value="TonB-dep_rcpt-like"/>
</dbReference>
<evidence type="ECO:0000259" key="10">
    <source>
        <dbReference type="Pfam" id="PF00593"/>
    </source>
</evidence>
<feature type="domain" description="TonB-dependent receptor-like beta-barrel" evidence="10">
    <location>
        <begin position="547"/>
        <end position="1087"/>
    </location>
</feature>
<evidence type="ECO:0000256" key="4">
    <source>
        <dbReference type="ARBA" id="ARBA00022692"/>
    </source>
</evidence>
<keyword evidence="7 8" id="KW-0998">Cell outer membrane</keyword>
<sequence>MQLAGWRGLVIPIRSLFHAPEWGYLLPLFCAATSPRLVCLPSLITWALLFANTPTARPPQGWAIVPSGFLPALPSLNSHTSMNQHLYTQALRRAMWLAALGLPALPTVAAAPVSSPAAATRLAVLADVPVSGRVTQENGDPLPGVTIIVKGTSLGTTTNSDGSFTLNVPENSTLIISYVGFARREIPVTGATSNLAITLTEDTRALSEVVVVGYGTQERGSVTGAVSSVSAREIASQPVADATQALQGRAAGVTVTSNGGAPGGAAGTSIRVRGITSAGNNNPLYVVDGFPLPEGGENQLNAISPNDIETIDILKDASATAIYGVRAANGVVIITTKRGKAGVSTINLDAYRGVQQVWRKLPLLNAEEYAVINNENRIAAGQPIVVDRLRNPQALGEGTDWQDEVFRRAAIQNYSLSATGGSDKARFAVSGSYFQQDGTIVGSNFERFTLRANGDVQVNKVLKLGNSISLTHLEDRQITSNSGEYGTVQQTLRIPAIIPVYRPDGFYYEPRGAQDNFIEENPIAAATLNNQKFVRNRALTTIFAELEPVKGLRLRTNIGADFIFDNFNSFRPTVPELRVGSEVYSTRYNLAGASATSSYAPSYLVENTATYDHLFADKHQVTVLVGQSAQWFNYSNVEAYRTGYLRNDLQVINTGPLNTSLANAGIINPTAHLASYFARFNYEFAGKYLFQAIARYDGSGAFIPGDQFGFFPGVSAGWRISEEDFLKGNSVISNLKLRAGYGKVGNPNNAGRFAYLYAINSQISYPFGPNGTIQTGAAPTRLANPDLRWETNNQTNIGVDLGFLDNRFEATVDVYDRTSPNLIAPVPVSLVSGTYESVNRNAANAYNRGLDFSFTSHNVQGSGGALNWTTTLNFSTFKTKLESLGVGQPYDGLGALSGVIVRYDKGQPFGSFYGYVADGLFQTPEDVKNHATQNGAAPGDLRFKDLNNDGVINASDRTFIGNPNPDFTYGINNTLTFGGFDLNMFIQGSQGNDIYNQNRYILESALYGNSSGSKRVLGRWTGPGTSNDVPRAIAGDPNTNLRVSSYFLEDGSYLRIKTLTLGYSLPTSVMSRIAAKQVRLYVTAQNLLTLTKYTGFDPEVGSRGVDLGIYPQARVFLAGLNIGF</sequence>
<keyword evidence="3 8" id="KW-1134">Transmembrane beta strand</keyword>
<protein>
    <submittedName>
        <fullName evidence="12">TonB-dependent receptor</fullName>
    </submittedName>
</protein>
<dbReference type="Gene3D" id="2.60.40.1120">
    <property type="entry name" value="Carboxypeptidase-like, regulatory domain"/>
    <property type="match status" value="1"/>
</dbReference>
<evidence type="ECO:0000259" key="11">
    <source>
        <dbReference type="Pfam" id="PF07715"/>
    </source>
</evidence>
<comment type="subcellular location">
    <subcellularLocation>
        <location evidence="1 8">Cell outer membrane</location>
        <topology evidence="1 8">Multi-pass membrane protein</topology>
    </subcellularLocation>
</comment>
<dbReference type="Gene3D" id="2.170.130.10">
    <property type="entry name" value="TonB-dependent receptor, plug domain"/>
    <property type="match status" value="1"/>
</dbReference>
<dbReference type="EMBL" id="RWIS01000001">
    <property type="protein sequence ID" value="RSK37598.1"/>
    <property type="molecule type" value="Genomic_DNA"/>
</dbReference>
<comment type="caution">
    <text evidence="12">The sequence shown here is derived from an EMBL/GenBank/DDBJ whole genome shotgun (WGS) entry which is preliminary data.</text>
</comment>
<dbReference type="GO" id="GO:0009279">
    <property type="term" value="C:cell outer membrane"/>
    <property type="evidence" value="ECO:0007669"/>
    <property type="project" value="UniProtKB-SubCell"/>
</dbReference>
<dbReference type="InterPro" id="IPR037066">
    <property type="entry name" value="Plug_dom_sf"/>
</dbReference>
<dbReference type="AlphaFoldDB" id="A0A3R9NMX4"/>
<evidence type="ECO:0000313" key="12">
    <source>
        <dbReference type="EMBL" id="RSK37598.1"/>
    </source>
</evidence>
<keyword evidence="6 8" id="KW-0472">Membrane</keyword>
<evidence type="ECO:0000256" key="6">
    <source>
        <dbReference type="ARBA" id="ARBA00023136"/>
    </source>
</evidence>
<dbReference type="InterPro" id="IPR023996">
    <property type="entry name" value="TonB-dep_OMP_SusC/RagA"/>
</dbReference>
<dbReference type="Pfam" id="PF13715">
    <property type="entry name" value="CarbopepD_reg_2"/>
    <property type="match status" value="1"/>
</dbReference>
<dbReference type="NCBIfam" id="TIGR04057">
    <property type="entry name" value="SusC_RagA_signa"/>
    <property type="match status" value="1"/>
</dbReference>
<evidence type="ECO:0000256" key="2">
    <source>
        <dbReference type="ARBA" id="ARBA00022448"/>
    </source>
</evidence>
<feature type="domain" description="TonB-dependent receptor plug" evidence="11">
    <location>
        <begin position="221"/>
        <end position="331"/>
    </location>
</feature>
<dbReference type="InterPro" id="IPR036942">
    <property type="entry name" value="Beta-barrel_TonB_sf"/>
</dbReference>
<keyword evidence="13" id="KW-1185">Reference proteome</keyword>
<dbReference type="InterPro" id="IPR012910">
    <property type="entry name" value="Plug_dom"/>
</dbReference>
<organism evidence="12 13">
    <name type="scientific">Hymenobacter metallilatus</name>
    <dbReference type="NCBI Taxonomy" id="2493666"/>
    <lineage>
        <taxon>Bacteria</taxon>
        <taxon>Pseudomonadati</taxon>
        <taxon>Bacteroidota</taxon>
        <taxon>Cytophagia</taxon>
        <taxon>Cytophagales</taxon>
        <taxon>Hymenobacteraceae</taxon>
        <taxon>Hymenobacter</taxon>
    </lineage>
</organism>
<dbReference type="OrthoDB" id="9768177at2"/>
<dbReference type="Gene3D" id="2.40.170.20">
    <property type="entry name" value="TonB-dependent receptor, beta-barrel domain"/>
    <property type="match status" value="1"/>
</dbReference>
<evidence type="ECO:0000313" key="13">
    <source>
        <dbReference type="Proteomes" id="UP000280066"/>
    </source>
</evidence>
<reference evidence="12 13" key="1">
    <citation type="submission" date="2018-12" db="EMBL/GenBank/DDBJ databases">
        <authorList>
            <person name="Feng G."/>
            <person name="Zhu H."/>
        </authorList>
    </citation>
    <scope>NUCLEOTIDE SEQUENCE [LARGE SCALE GENOMIC DNA]</scope>
    <source>
        <strain evidence="12 13">9PBR-2</strain>
    </source>
</reference>
<evidence type="ECO:0000256" key="5">
    <source>
        <dbReference type="ARBA" id="ARBA00023077"/>
    </source>
</evidence>
<keyword evidence="2 8" id="KW-0813">Transport</keyword>
<evidence type="ECO:0000256" key="3">
    <source>
        <dbReference type="ARBA" id="ARBA00022452"/>
    </source>
</evidence>
<evidence type="ECO:0000256" key="7">
    <source>
        <dbReference type="ARBA" id="ARBA00023237"/>
    </source>
</evidence>
<dbReference type="InterPro" id="IPR023997">
    <property type="entry name" value="TonB-dep_OMP_SusC/RagA_CS"/>
</dbReference>
<keyword evidence="4 8" id="KW-0812">Transmembrane</keyword>
<dbReference type="NCBIfam" id="TIGR04056">
    <property type="entry name" value="OMP_RagA_SusC"/>
    <property type="match status" value="1"/>
</dbReference>
<dbReference type="InterPro" id="IPR000531">
    <property type="entry name" value="Beta-barrel_TonB"/>
</dbReference>
<proteinExistence type="inferred from homology"/>
<evidence type="ECO:0000256" key="9">
    <source>
        <dbReference type="RuleBase" id="RU003357"/>
    </source>
</evidence>